<name>A0A2P5EU25_TREOI</name>
<protein>
    <submittedName>
        <fullName evidence="1">Uncharacterized protein</fullName>
    </submittedName>
</protein>
<evidence type="ECO:0000313" key="1">
    <source>
        <dbReference type="EMBL" id="PON89017.1"/>
    </source>
</evidence>
<keyword evidence="2" id="KW-1185">Reference proteome</keyword>
<gene>
    <name evidence="1" type="ORF">TorRG33x02_152460</name>
</gene>
<reference evidence="2" key="1">
    <citation type="submission" date="2016-06" db="EMBL/GenBank/DDBJ databases">
        <title>Parallel loss of symbiosis genes in relatives of nitrogen-fixing non-legume Parasponia.</title>
        <authorList>
            <person name="Van Velzen R."/>
            <person name="Holmer R."/>
            <person name="Bu F."/>
            <person name="Rutten L."/>
            <person name="Van Zeijl A."/>
            <person name="Liu W."/>
            <person name="Santuari L."/>
            <person name="Cao Q."/>
            <person name="Sharma T."/>
            <person name="Shen D."/>
            <person name="Roswanjaya Y."/>
            <person name="Wardhani T."/>
            <person name="Kalhor M.S."/>
            <person name="Jansen J."/>
            <person name="Van den Hoogen J."/>
            <person name="Gungor B."/>
            <person name="Hartog M."/>
            <person name="Hontelez J."/>
            <person name="Verver J."/>
            <person name="Yang W.-C."/>
            <person name="Schijlen E."/>
            <person name="Repin R."/>
            <person name="Schilthuizen M."/>
            <person name="Schranz E."/>
            <person name="Heidstra R."/>
            <person name="Miyata K."/>
            <person name="Fedorova E."/>
            <person name="Kohlen W."/>
            <person name="Bisseling T."/>
            <person name="Smit S."/>
            <person name="Geurts R."/>
        </authorList>
    </citation>
    <scope>NUCLEOTIDE SEQUENCE [LARGE SCALE GENOMIC DNA]</scope>
    <source>
        <strain evidence="2">cv. RG33-2</strain>
    </source>
</reference>
<sequence length="94" mass="11669">MTAAPFHYYYDDCHFHYCYDDCPFHFHSHIHQHRLVRLVIEHRKGPEMRLSAMLRMVRGRRCPMSVEIWFPIRSRIRRNERESAMVTLERQRRP</sequence>
<organism evidence="1 2">
    <name type="scientific">Trema orientale</name>
    <name type="common">Charcoal tree</name>
    <name type="synonym">Celtis orientalis</name>
    <dbReference type="NCBI Taxonomy" id="63057"/>
    <lineage>
        <taxon>Eukaryota</taxon>
        <taxon>Viridiplantae</taxon>
        <taxon>Streptophyta</taxon>
        <taxon>Embryophyta</taxon>
        <taxon>Tracheophyta</taxon>
        <taxon>Spermatophyta</taxon>
        <taxon>Magnoliopsida</taxon>
        <taxon>eudicotyledons</taxon>
        <taxon>Gunneridae</taxon>
        <taxon>Pentapetalae</taxon>
        <taxon>rosids</taxon>
        <taxon>fabids</taxon>
        <taxon>Rosales</taxon>
        <taxon>Cannabaceae</taxon>
        <taxon>Trema</taxon>
    </lineage>
</organism>
<dbReference type="EMBL" id="JXTC01000099">
    <property type="protein sequence ID" value="PON89017.1"/>
    <property type="molecule type" value="Genomic_DNA"/>
</dbReference>
<accession>A0A2P5EU25</accession>
<dbReference type="InParanoid" id="A0A2P5EU25"/>
<dbReference type="Proteomes" id="UP000237000">
    <property type="component" value="Unassembled WGS sequence"/>
</dbReference>
<dbReference type="AlphaFoldDB" id="A0A2P5EU25"/>
<comment type="caution">
    <text evidence="1">The sequence shown here is derived from an EMBL/GenBank/DDBJ whole genome shotgun (WGS) entry which is preliminary data.</text>
</comment>
<evidence type="ECO:0000313" key="2">
    <source>
        <dbReference type="Proteomes" id="UP000237000"/>
    </source>
</evidence>
<proteinExistence type="predicted"/>